<dbReference type="RefSeq" id="WP_073052965.1">
    <property type="nucleotide sequence ID" value="NZ_FQUP01000002.1"/>
</dbReference>
<sequence>MSLIRLAFLYCLFGVGILFVQMNNTPCSAPVVLDDGGPPFGPPVDLARLGSDRDYAWRYGKAVIFWLPRLVDLVGIRGMPFPDYLFGTECRKAEATPSAGAPPSQTPRLLPSEPPEPLPRPRG</sequence>
<evidence type="ECO:0000313" key="3">
    <source>
        <dbReference type="Proteomes" id="UP000184485"/>
    </source>
</evidence>
<name>A0A1M5C7B3_9HYPH</name>
<protein>
    <submittedName>
        <fullName evidence="2">Uncharacterized protein</fullName>
    </submittedName>
</protein>
<gene>
    <name evidence="2" type="ORF">SAMN02745157_2245</name>
</gene>
<organism evidence="2 3">
    <name type="scientific">Kaistia soli DSM 19436</name>
    <dbReference type="NCBI Taxonomy" id="1122133"/>
    <lineage>
        <taxon>Bacteria</taxon>
        <taxon>Pseudomonadati</taxon>
        <taxon>Pseudomonadota</taxon>
        <taxon>Alphaproteobacteria</taxon>
        <taxon>Hyphomicrobiales</taxon>
        <taxon>Kaistiaceae</taxon>
        <taxon>Kaistia</taxon>
    </lineage>
</organism>
<proteinExistence type="predicted"/>
<feature type="region of interest" description="Disordered" evidence="1">
    <location>
        <begin position="94"/>
        <end position="123"/>
    </location>
</feature>
<dbReference type="Proteomes" id="UP000184485">
    <property type="component" value="Unassembled WGS sequence"/>
</dbReference>
<dbReference type="AlphaFoldDB" id="A0A1M5C7B3"/>
<evidence type="ECO:0000256" key="1">
    <source>
        <dbReference type="SAM" id="MobiDB-lite"/>
    </source>
</evidence>
<feature type="compositionally biased region" description="Pro residues" evidence="1">
    <location>
        <begin position="112"/>
        <end position="123"/>
    </location>
</feature>
<dbReference type="EMBL" id="FQUP01000002">
    <property type="protein sequence ID" value="SHF50648.1"/>
    <property type="molecule type" value="Genomic_DNA"/>
</dbReference>
<accession>A0A1M5C7B3</accession>
<evidence type="ECO:0000313" key="2">
    <source>
        <dbReference type="EMBL" id="SHF50648.1"/>
    </source>
</evidence>
<keyword evidence="3" id="KW-1185">Reference proteome</keyword>
<dbReference type="OrthoDB" id="8420237at2"/>
<reference evidence="2 3" key="1">
    <citation type="submission" date="2016-11" db="EMBL/GenBank/DDBJ databases">
        <authorList>
            <person name="Jaros S."/>
            <person name="Januszkiewicz K."/>
            <person name="Wedrychowicz H."/>
        </authorList>
    </citation>
    <scope>NUCLEOTIDE SEQUENCE [LARGE SCALE GENOMIC DNA]</scope>
    <source>
        <strain evidence="2 3">DSM 19436</strain>
    </source>
</reference>